<dbReference type="GO" id="GO:0016539">
    <property type="term" value="P:intein-mediated protein splicing"/>
    <property type="evidence" value="ECO:0007669"/>
    <property type="project" value="InterPro"/>
</dbReference>
<dbReference type="SMART" id="SM00306">
    <property type="entry name" value="HintN"/>
    <property type="match status" value="1"/>
</dbReference>
<name>A0A6C2YK38_9BACT</name>
<dbReference type="RefSeq" id="WP_162656520.1">
    <property type="nucleotide sequence ID" value="NZ_LR593887.1"/>
</dbReference>
<protein>
    <recommendedName>
        <fullName evidence="1">Hint domain-containing protein</fullName>
    </recommendedName>
</protein>
<reference evidence="2" key="1">
    <citation type="submission" date="2019-04" db="EMBL/GenBank/DDBJ databases">
        <authorList>
            <consortium name="Science for Life Laboratories"/>
        </authorList>
    </citation>
    <scope>NUCLEOTIDE SEQUENCE</scope>
    <source>
        <strain evidence="2">MBLW1</strain>
    </source>
</reference>
<organism evidence="2">
    <name type="scientific">Tuwongella immobilis</name>
    <dbReference type="NCBI Taxonomy" id="692036"/>
    <lineage>
        <taxon>Bacteria</taxon>
        <taxon>Pseudomonadati</taxon>
        <taxon>Planctomycetota</taxon>
        <taxon>Planctomycetia</taxon>
        <taxon>Gemmatales</taxon>
        <taxon>Gemmataceae</taxon>
        <taxon>Tuwongella</taxon>
    </lineage>
</organism>
<proteinExistence type="predicted"/>
<dbReference type="InterPro" id="IPR003587">
    <property type="entry name" value="Hint_dom_N"/>
</dbReference>
<dbReference type="InterPro" id="IPR036844">
    <property type="entry name" value="Hint_dom_sf"/>
</dbReference>
<dbReference type="EMBL" id="LR586016">
    <property type="protein sequence ID" value="VIP01302.1"/>
    <property type="molecule type" value="Genomic_DNA"/>
</dbReference>
<dbReference type="KEGG" id="tim:GMBLW1_26580"/>
<dbReference type="EMBL" id="LR593887">
    <property type="protein sequence ID" value="VTR98030.1"/>
    <property type="molecule type" value="Genomic_DNA"/>
</dbReference>
<dbReference type="Proteomes" id="UP000464378">
    <property type="component" value="Chromosome"/>
</dbReference>
<keyword evidence="3" id="KW-1185">Reference proteome</keyword>
<dbReference type="Gene3D" id="2.170.16.10">
    <property type="entry name" value="Hedgehog/Intein (Hint) domain"/>
    <property type="match status" value="1"/>
</dbReference>
<dbReference type="InterPro" id="IPR006141">
    <property type="entry name" value="Intein_N"/>
</dbReference>
<dbReference type="PROSITE" id="PS50817">
    <property type="entry name" value="INTEIN_N_TER"/>
    <property type="match status" value="1"/>
</dbReference>
<gene>
    <name evidence="2" type="ORF">GMBLW1_26580</name>
</gene>
<evidence type="ECO:0000313" key="2">
    <source>
        <dbReference type="EMBL" id="VIP01302.1"/>
    </source>
</evidence>
<evidence type="ECO:0000313" key="3">
    <source>
        <dbReference type="Proteomes" id="UP000464378"/>
    </source>
</evidence>
<accession>A0A6C2YK38</accession>
<feature type="domain" description="Hint" evidence="1">
    <location>
        <begin position="46"/>
        <end position="145"/>
    </location>
</feature>
<dbReference type="Pfam" id="PF07591">
    <property type="entry name" value="PT-HINT"/>
    <property type="match status" value="1"/>
</dbReference>
<dbReference type="CDD" id="cd00081">
    <property type="entry name" value="Hint"/>
    <property type="match status" value="1"/>
</dbReference>
<dbReference type="AlphaFoldDB" id="A0A6C2YK38"/>
<dbReference type="InParanoid" id="A0A6C2YK38"/>
<dbReference type="SUPFAM" id="SSF51294">
    <property type="entry name" value="Hedgehog/intein (Hint) domain"/>
    <property type="match status" value="1"/>
</dbReference>
<evidence type="ECO:0000259" key="1">
    <source>
        <dbReference type="SMART" id="SM00306"/>
    </source>
</evidence>
<sequence>MHDEVKKKTGTNALTTLRTLQIALQNALEKVRDNIINHHACSVFGVGCFAAGTKLWTPDGYRTVETLQPGDLVYSRDEHDPHAPIEARVIEEIFTRYTRVLHLTVAGETIRTTGEHPFWSDRSERGLGWAKASELVAGDRLFAASGEWLTIDAAEETADDEVVYNCRVAEWHTYFVGDDGWGWAVWAHNVICGFRETVEAQNASYNRSADEPTVTDPADILLKKEWDRRTMPLAGSSSDKSTLAYIQIEGESYDPIFASNSEPLYYSFPTVTSGDVPPGQGVNNAARYHAEIKTLIKALNDGISLNGKSLVIFTDRDPCSYCDKGRGIENAARILGAVSITIWCPSGKIGPITL</sequence>